<dbReference type="STRING" id="402676.B6K3Z3"/>
<dbReference type="Pfam" id="PF00788">
    <property type="entry name" value="RA"/>
    <property type="match status" value="1"/>
</dbReference>
<evidence type="ECO:0000256" key="1">
    <source>
        <dbReference type="SAM" id="Coils"/>
    </source>
</evidence>
<dbReference type="InterPro" id="IPR000159">
    <property type="entry name" value="RA_dom"/>
</dbReference>
<dbReference type="Pfam" id="PF07647">
    <property type="entry name" value="SAM_2"/>
    <property type="match status" value="1"/>
</dbReference>
<feature type="domain" description="SAM" evidence="3">
    <location>
        <begin position="12"/>
        <end position="74"/>
    </location>
</feature>
<dbReference type="PANTHER" id="PTHR46829:SF1">
    <property type="entry name" value="STERILE ALPHA MOTIF DOMAIN-CONTAINING PROTEIN 15"/>
    <property type="match status" value="1"/>
</dbReference>
<evidence type="ECO:0000313" key="6">
    <source>
        <dbReference type="JaponicusDB" id="SJAG_03340"/>
    </source>
</evidence>
<dbReference type="JaponicusDB" id="SJAG_03340">
    <property type="gene designation" value="ste4"/>
</dbReference>
<dbReference type="OMA" id="PINEWDY"/>
<reference evidence="5 7" key="1">
    <citation type="journal article" date="2011" name="Science">
        <title>Comparative functional genomics of the fission yeasts.</title>
        <authorList>
            <person name="Rhind N."/>
            <person name="Chen Z."/>
            <person name="Yassour M."/>
            <person name="Thompson D.A."/>
            <person name="Haas B.J."/>
            <person name="Habib N."/>
            <person name="Wapinski I."/>
            <person name="Roy S."/>
            <person name="Lin M.F."/>
            <person name="Heiman D.I."/>
            <person name="Young S.K."/>
            <person name="Furuya K."/>
            <person name="Guo Y."/>
            <person name="Pidoux A."/>
            <person name="Chen H.M."/>
            <person name="Robbertse B."/>
            <person name="Goldberg J.M."/>
            <person name="Aoki K."/>
            <person name="Bayne E.H."/>
            <person name="Berlin A.M."/>
            <person name="Desjardins C.A."/>
            <person name="Dobbs E."/>
            <person name="Dukaj L."/>
            <person name="Fan L."/>
            <person name="FitzGerald M.G."/>
            <person name="French C."/>
            <person name="Gujja S."/>
            <person name="Hansen K."/>
            <person name="Keifenheim D."/>
            <person name="Levin J.Z."/>
            <person name="Mosher R.A."/>
            <person name="Mueller C.A."/>
            <person name="Pfiffner J."/>
            <person name="Priest M."/>
            <person name="Russ C."/>
            <person name="Smialowska A."/>
            <person name="Swoboda P."/>
            <person name="Sykes S.M."/>
            <person name="Vaughn M."/>
            <person name="Vengrova S."/>
            <person name="Yoder R."/>
            <person name="Zeng Q."/>
            <person name="Allshire R."/>
            <person name="Baulcombe D."/>
            <person name="Birren B.W."/>
            <person name="Brown W."/>
            <person name="Ekwall K."/>
            <person name="Kellis M."/>
            <person name="Leatherwood J."/>
            <person name="Levin H."/>
            <person name="Margalit H."/>
            <person name="Martienssen R."/>
            <person name="Nieduszynski C.A."/>
            <person name="Spatafora J.W."/>
            <person name="Friedman N."/>
            <person name="Dalgaard J.Z."/>
            <person name="Baumann P."/>
            <person name="Niki H."/>
            <person name="Regev A."/>
            <person name="Nusbaum C."/>
        </authorList>
    </citation>
    <scope>NUCLEOTIDE SEQUENCE [LARGE SCALE GENOMIC DNA]</scope>
    <source>
        <strain evidence="7">yFS275 / FY16936</strain>
    </source>
</reference>
<sequence length="309" mass="34344">MVRERSLNVLEWSVDDVAEWVETLGLTQKDVFREHRLDGKDLVQLEMEDLHDMGIESLGDRLDLVSAITKLKQGLHVEDAVDESTATSSTLVPKRSMSSSLEKRLVKLERELELLSKSLSTLKVELLPALSKISVMLKQSKRENSISSQMAAQSPTQMQFPAPSSVQPTSQPQSLSKSLPSPSLSQTQSQSTATTAAASTKDSSCSASPDGLSLTETVFPFDPAEVPRPSSEESVKGRMNVNSSYQEVLQSTLRRYHINVLDWQGYELLLAYDGVEHEIPHKDKPLQLFRSLQKAGKQPSFILSRRNVH</sequence>
<gene>
    <name evidence="6" type="primary">ste4</name>
    <name evidence="5" type="ORF">SJAG_03340</name>
</gene>
<feature type="region of interest" description="Disordered" evidence="2">
    <location>
        <begin position="144"/>
        <end position="211"/>
    </location>
</feature>
<dbReference type="AlphaFoldDB" id="B6K3Z3"/>
<dbReference type="SMART" id="SM00454">
    <property type="entry name" value="SAM"/>
    <property type="match status" value="1"/>
</dbReference>
<evidence type="ECO:0000259" key="4">
    <source>
        <dbReference type="PROSITE" id="PS50200"/>
    </source>
</evidence>
<dbReference type="InterPro" id="IPR013761">
    <property type="entry name" value="SAM/pointed_sf"/>
</dbReference>
<dbReference type="RefSeq" id="XP_002174493.2">
    <property type="nucleotide sequence ID" value="XM_002174457.2"/>
</dbReference>
<feature type="compositionally biased region" description="Low complexity" evidence="2">
    <location>
        <begin position="163"/>
        <end position="209"/>
    </location>
</feature>
<evidence type="ECO:0000256" key="2">
    <source>
        <dbReference type="SAM" id="MobiDB-lite"/>
    </source>
</evidence>
<dbReference type="InterPro" id="IPR001660">
    <property type="entry name" value="SAM"/>
</dbReference>
<evidence type="ECO:0000259" key="3">
    <source>
        <dbReference type="PROSITE" id="PS50105"/>
    </source>
</evidence>
<protein>
    <submittedName>
        <fullName evidence="5">Adaptor protein Ste4</fullName>
    </submittedName>
</protein>
<feature type="domain" description="Ras-associating" evidence="4">
    <location>
        <begin position="238"/>
        <end position="308"/>
    </location>
</feature>
<dbReference type="GO" id="GO:0007165">
    <property type="term" value="P:signal transduction"/>
    <property type="evidence" value="ECO:0007669"/>
    <property type="project" value="InterPro"/>
</dbReference>
<dbReference type="PROSITE" id="PS50105">
    <property type="entry name" value="SAM_DOMAIN"/>
    <property type="match status" value="1"/>
</dbReference>
<keyword evidence="7" id="KW-1185">Reference proteome</keyword>
<dbReference type="GeneID" id="7052504"/>
<proteinExistence type="predicted"/>
<evidence type="ECO:0000313" key="5">
    <source>
        <dbReference type="EMBL" id="EEB08200.2"/>
    </source>
</evidence>
<dbReference type="PROSITE" id="PS50200">
    <property type="entry name" value="RA"/>
    <property type="match status" value="1"/>
</dbReference>
<evidence type="ECO:0000313" key="7">
    <source>
        <dbReference type="Proteomes" id="UP000001744"/>
    </source>
</evidence>
<name>B6K3Z3_SCHJY</name>
<feature type="compositionally biased region" description="Polar residues" evidence="2">
    <location>
        <begin position="145"/>
        <end position="159"/>
    </location>
</feature>
<dbReference type="SMART" id="SM00314">
    <property type="entry name" value="RA"/>
    <property type="match status" value="1"/>
</dbReference>
<dbReference type="OrthoDB" id="445896at2759"/>
<dbReference type="EMBL" id="KE651167">
    <property type="protein sequence ID" value="EEB08200.2"/>
    <property type="molecule type" value="Genomic_DNA"/>
</dbReference>
<feature type="coiled-coil region" evidence="1">
    <location>
        <begin position="98"/>
        <end position="125"/>
    </location>
</feature>
<dbReference type="PANTHER" id="PTHR46829">
    <property type="entry name" value="STERILE ALPHA MOTIF DOMAIN-CONTAINING PROTEIN 15"/>
    <property type="match status" value="1"/>
</dbReference>
<dbReference type="eggNOG" id="KOG4375">
    <property type="taxonomic scope" value="Eukaryota"/>
</dbReference>
<organism evidence="5 7">
    <name type="scientific">Schizosaccharomyces japonicus (strain yFS275 / FY16936)</name>
    <name type="common">Fission yeast</name>
    <dbReference type="NCBI Taxonomy" id="402676"/>
    <lineage>
        <taxon>Eukaryota</taxon>
        <taxon>Fungi</taxon>
        <taxon>Dikarya</taxon>
        <taxon>Ascomycota</taxon>
        <taxon>Taphrinomycotina</taxon>
        <taxon>Schizosaccharomycetes</taxon>
        <taxon>Schizosaccharomycetales</taxon>
        <taxon>Schizosaccharomycetaceae</taxon>
        <taxon>Schizosaccharomyces</taxon>
    </lineage>
</organism>
<dbReference type="SUPFAM" id="SSF47769">
    <property type="entry name" value="SAM/Pointed domain"/>
    <property type="match status" value="1"/>
</dbReference>
<dbReference type="Gene3D" id="1.10.150.50">
    <property type="entry name" value="Transcription Factor, Ets-1"/>
    <property type="match status" value="1"/>
</dbReference>
<accession>B6K3Z3</accession>
<dbReference type="Proteomes" id="UP000001744">
    <property type="component" value="Unassembled WGS sequence"/>
</dbReference>
<dbReference type="VEuPathDB" id="FungiDB:SJAG_03340"/>
<keyword evidence="1" id="KW-0175">Coiled coil</keyword>
<dbReference type="HOGENOM" id="CLU_1054333_0_0_1"/>